<evidence type="ECO:0000313" key="2">
    <source>
        <dbReference type="Proteomes" id="UP000187203"/>
    </source>
</evidence>
<gene>
    <name evidence="1" type="ORF">COLO4_38237</name>
</gene>
<evidence type="ECO:0000313" key="1">
    <source>
        <dbReference type="EMBL" id="OMO50090.1"/>
    </source>
</evidence>
<name>A0A1R3FWG9_9ROSI</name>
<dbReference type="AlphaFoldDB" id="A0A1R3FWG9"/>
<comment type="caution">
    <text evidence="1">The sequence shown here is derived from an EMBL/GenBank/DDBJ whole genome shotgun (WGS) entry which is preliminary data.</text>
</comment>
<dbReference type="Proteomes" id="UP000187203">
    <property type="component" value="Unassembled WGS sequence"/>
</dbReference>
<accession>A0A1R3FWG9</accession>
<reference evidence="2" key="1">
    <citation type="submission" date="2013-09" db="EMBL/GenBank/DDBJ databases">
        <title>Corchorus olitorius genome sequencing.</title>
        <authorList>
            <person name="Alam M."/>
            <person name="Haque M.S."/>
            <person name="Islam M.S."/>
            <person name="Emdad E.M."/>
            <person name="Islam M.M."/>
            <person name="Ahmed B."/>
            <person name="Halim A."/>
            <person name="Hossen Q.M.M."/>
            <person name="Hossain M.Z."/>
            <person name="Ahmed R."/>
            <person name="Khan M.M."/>
            <person name="Islam R."/>
            <person name="Rashid M.M."/>
            <person name="Khan S.A."/>
            <person name="Rahman M.S."/>
            <person name="Alam M."/>
            <person name="Yahiya A.S."/>
            <person name="Khan M.S."/>
            <person name="Azam M.S."/>
            <person name="Haque T."/>
            <person name="Lashkar M.Z.H."/>
            <person name="Akhand A.I."/>
            <person name="Morshed G."/>
            <person name="Roy S."/>
            <person name="Uddin K.S."/>
            <person name="Rabeya T."/>
            <person name="Hossain A.S."/>
            <person name="Chowdhury A."/>
            <person name="Snigdha A.R."/>
            <person name="Mortoza M.S."/>
            <person name="Matin S.A."/>
            <person name="Hoque S.M.E."/>
            <person name="Islam M.K."/>
            <person name="Roy D.K."/>
            <person name="Haider R."/>
            <person name="Moosa M.M."/>
            <person name="Elias S.M."/>
            <person name="Hasan A.M."/>
            <person name="Jahan S."/>
            <person name="Shafiuddin M."/>
            <person name="Mahmood N."/>
            <person name="Shommy N.S."/>
        </authorList>
    </citation>
    <scope>NUCLEOTIDE SEQUENCE [LARGE SCALE GENOMIC DNA]</scope>
    <source>
        <strain evidence="2">cv. O-4</strain>
    </source>
</reference>
<keyword evidence="2" id="KW-1185">Reference proteome</keyword>
<dbReference type="EMBL" id="AWUE01024695">
    <property type="protein sequence ID" value="OMO50090.1"/>
    <property type="molecule type" value="Genomic_DNA"/>
</dbReference>
<protein>
    <submittedName>
        <fullName evidence="1">Uncharacterized protein</fullName>
    </submittedName>
</protein>
<proteinExistence type="predicted"/>
<sequence>MATEEQLGLGRKGSIFICQKSEYKSPLRHHVKKI</sequence>
<dbReference type="OrthoDB" id="10272024at2759"/>
<organism evidence="1 2">
    <name type="scientific">Corchorus olitorius</name>
    <dbReference type="NCBI Taxonomy" id="93759"/>
    <lineage>
        <taxon>Eukaryota</taxon>
        <taxon>Viridiplantae</taxon>
        <taxon>Streptophyta</taxon>
        <taxon>Embryophyta</taxon>
        <taxon>Tracheophyta</taxon>
        <taxon>Spermatophyta</taxon>
        <taxon>Magnoliopsida</taxon>
        <taxon>eudicotyledons</taxon>
        <taxon>Gunneridae</taxon>
        <taxon>Pentapetalae</taxon>
        <taxon>rosids</taxon>
        <taxon>malvids</taxon>
        <taxon>Malvales</taxon>
        <taxon>Malvaceae</taxon>
        <taxon>Grewioideae</taxon>
        <taxon>Apeibeae</taxon>
        <taxon>Corchorus</taxon>
    </lineage>
</organism>